<comment type="caution">
    <text evidence="2">The sequence shown here is derived from an EMBL/GenBank/DDBJ whole genome shotgun (WGS) entry which is preliminary data.</text>
</comment>
<dbReference type="EMBL" id="JBINXB010000041">
    <property type="protein sequence ID" value="MFH6568351.1"/>
    <property type="molecule type" value="Genomic_DNA"/>
</dbReference>
<dbReference type="GO" id="GO:0016787">
    <property type="term" value="F:hydrolase activity"/>
    <property type="evidence" value="ECO:0007669"/>
    <property type="project" value="UniProtKB-KW"/>
</dbReference>
<evidence type="ECO:0000313" key="3">
    <source>
        <dbReference type="Proteomes" id="UP001609821"/>
    </source>
</evidence>
<dbReference type="Proteomes" id="UP001609821">
    <property type="component" value="Unassembled WGS sequence"/>
</dbReference>
<proteinExistence type="predicted"/>
<keyword evidence="2" id="KW-0378">Hydrolase</keyword>
<reference evidence="2 3" key="1">
    <citation type="submission" date="2024-10" db="EMBL/GenBank/DDBJ databases">
        <title>Aeromonas and Pseudomonas from the Cagarras Archipelago, Rio de Janeiro, Brazil.</title>
        <authorList>
            <person name="Canellas A.L.B."/>
            <person name="Laport M.S."/>
        </authorList>
    </citation>
    <scope>NUCLEOTIDE SEQUENCE [LARGE SCALE GENOMIC DNA]</scope>
    <source>
        <strain evidence="2 3">CPF-4</strain>
    </source>
</reference>
<sequence length="265" mass="29450">MQAFNHQDGEYIEIDQANLYYEQQGNMEGPALVFLHGGFGDIETFNAITPRLSQTYRLIAIDSRGQGKSTLGSSRLSYKRLQQDVEAVLGSLGIERCSIIGHSDGGIAALRVAVANNVHIEKLVTIGAHWMLSADDPARGMYSEVTAQSWREMFAHSYDRYQALNPAPDFERLTGALKSLWLDSGEEGYPNESVGNITADLLVVRGDEDMLVSRTNAVELADRVPNARLLNVPFADHSAHEDRPEWLLAILEVFLTTNERVMAER</sequence>
<dbReference type="Pfam" id="PF12697">
    <property type="entry name" value="Abhydrolase_6"/>
    <property type="match status" value="1"/>
</dbReference>
<name>A0ABW7M384_9PSED</name>
<dbReference type="InterPro" id="IPR029058">
    <property type="entry name" value="AB_hydrolase_fold"/>
</dbReference>
<evidence type="ECO:0000313" key="2">
    <source>
        <dbReference type="EMBL" id="MFH6568351.1"/>
    </source>
</evidence>
<evidence type="ECO:0000259" key="1">
    <source>
        <dbReference type="Pfam" id="PF12697"/>
    </source>
</evidence>
<dbReference type="InterPro" id="IPR050471">
    <property type="entry name" value="AB_hydrolase"/>
</dbReference>
<dbReference type="PANTHER" id="PTHR43433">
    <property type="entry name" value="HYDROLASE, ALPHA/BETA FOLD FAMILY PROTEIN"/>
    <property type="match status" value="1"/>
</dbReference>
<accession>A0ABW7M384</accession>
<keyword evidence="3" id="KW-1185">Reference proteome</keyword>
<dbReference type="SUPFAM" id="SSF53474">
    <property type="entry name" value="alpha/beta-Hydrolases"/>
    <property type="match status" value="1"/>
</dbReference>
<dbReference type="Gene3D" id="3.40.50.1820">
    <property type="entry name" value="alpha/beta hydrolase"/>
    <property type="match status" value="1"/>
</dbReference>
<dbReference type="RefSeq" id="WP_395247498.1">
    <property type="nucleotide sequence ID" value="NZ_JBINXA010000038.1"/>
</dbReference>
<organism evidence="2 3">
    <name type="scientific">Pseudomonas kulmbachensis</name>
    <dbReference type="NCBI Taxonomy" id="3043408"/>
    <lineage>
        <taxon>Bacteria</taxon>
        <taxon>Pseudomonadati</taxon>
        <taxon>Pseudomonadota</taxon>
        <taxon>Gammaproteobacteria</taxon>
        <taxon>Pseudomonadales</taxon>
        <taxon>Pseudomonadaceae</taxon>
        <taxon>Pseudomonas</taxon>
    </lineage>
</organism>
<feature type="domain" description="AB hydrolase-1" evidence="1">
    <location>
        <begin position="32"/>
        <end position="249"/>
    </location>
</feature>
<gene>
    <name evidence="2" type="ORF">ACHMWK_20525</name>
</gene>
<dbReference type="InterPro" id="IPR000073">
    <property type="entry name" value="AB_hydrolase_1"/>
</dbReference>
<dbReference type="PANTHER" id="PTHR43433:SF5">
    <property type="entry name" value="AB HYDROLASE-1 DOMAIN-CONTAINING PROTEIN"/>
    <property type="match status" value="1"/>
</dbReference>
<protein>
    <submittedName>
        <fullName evidence="2">Alpha/beta fold hydrolase</fullName>
    </submittedName>
</protein>